<evidence type="ECO:0000313" key="8">
    <source>
        <dbReference type="EMBL" id="NEX62155.1"/>
    </source>
</evidence>
<evidence type="ECO:0000256" key="1">
    <source>
        <dbReference type="ARBA" id="ARBA00004651"/>
    </source>
</evidence>
<dbReference type="GO" id="GO:0016301">
    <property type="term" value="F:kinase activity"/>
    <property type="evidence" value="ECO:0007669"/>
    <property type="project" value="UniProtKB-KW"/>
</dbReference>
<reference evidence="8 9" key="1">
    <citation type="submission" date="2020-02" db="EMBL/GenBank/DDBJ databases">
        <authorList>
            <person name="Kim M.K."/>
        </authorList>
    </citation>
    <scope>NUCLEOTIDE SEQUENCE [LARGE SCALE GENOMIC DNA]</scope>
    <source>
        <strain evidence="8 9">17J57-3</strain>
    </source>
</reference>
<dbReference type="InterPro" id="IPR033480">
    <property type="entry name" value="sCache_2"/>
</dbReference>
<proteinExistence type="predicted"/>
<evidence type="ECO:0000256" key="2">
    <source>
        <dbReference type="ARBA" id="ARBA00022475"/>
    </source>
</evidence>
<gene>
    <name evidence="8" type="ORF">G3574_13780</name>
</gene>
<dbReference type="Pfam" id="PF17200">
    <property type="entry name" value="sCache_2"/>
    <property type="match status" value="1"/>
</dbReference>
<evidence type="ECO:0000256" key="4">
    <source>
        <dbReference type="ARBA" id="ARBA00022989"/>
    </source>
</evidence>
<dbReference type="AlphaFoldDB" id="A0A6B3SS34"/>
<sequence length="153" mass="16767">MRKMKSLFAMLGLMAVFSCATAADRGSADDAVALVKKGISLMQKSGKDNLIQEVNGKNPQVLDRDLYLSVWDLKANVLAHGANARMVGKDIIDLKDADGKAFMKEIVTKAASSNSGWVDYKWVDPISKEIQPKSAYFEKVNDTIVSSGYYKAK</sequence>
<evidence type="ECO:0000259" key="7">
    <source>
        <dbReference type="SMART" id="SM01049"/>
    </source>
</evidence>
<dbReference type="Gene3D" id="3.30.450.20">
    <property type="entry name" value="PAS domain"/>
    <property type="match status" value="1"/>
</dbReference>
<feature type="chain" id="PRO_5025365701" evidence="6">
    <location>
        <begin position="23"/>
        <end position="153"/>
    </location>
</feature>
<comment type="subcellular location">
    <subcellularLocation>
        <location evidence="1">Cell membrane</location>
        <topology evidence="1">Multi-pass membrane protein</topology>
    </subcellularLocation>
</comment>
<keyword evidence="6" id="KW-0732">Signal</keyword>
<dbReference type="PROSITE" id="PS51257">
    <property type="entry name" value="PROKAR_LIPOPROTEIN"/>
    <property type="match status" value="1"/>
</dbReference>
<dbReference type="EMBL" id="JAAIVB010000045">
    <property type="protein sequence ID" value="NEX62155.1"/>
    <property type="molecule type" value="Genomic_DNA"/>
</dbReference>
<evidence type="ECO:0000256" key="5">
    <source>
        <dbReference type="ARBA" id="ARBA00023136"/>
    </source>
</evidence>
<evidence type="ECO:0000256" key="3">
    <source>
        <dbReference type="ARBA" id="ARBA00022692"/>
    </source>
</evidence>
<comment type="caution">
    <text evidence="8">The sequence shown here is derived from an EMBL/GenBank/DDBJ whole genome shotgun (WGS) entry which is preliminary data.</text>
</comment>
<dbReference type="GO" id="GO:0005886">
    <property type="term" value="C:plasma membrane"/>
    <property type="evidence" value="ECO:0007669"/>
    <property type="project" value="UniProtKB-SubCell"/>
</dbReference>
<keyword evidence="8" id="KW-0418">Kinase</keyword>
<keyword evidence="9" id="KW-1185">Reference proteome</keyword>
<keyword evidence="8" id="KW-0808">Transferase</keyword>
<keyword evidence="4" id="KW-1133">Transmembrane helix</keyword>
<keyword evidence="3" id="KW-0812">Transmembrane</keyword>
<accession>A0A6B3SS34</accession>
<name>A0A6B3SS34_9BURK</name>
<keyword evidence="2" id="KW-1003">Cell membrane</keyword>
<organism evidence="8 9">
    <name type="scientific">Noviherbaspirillum galbum</name>
    <dbReference type="NCBI Taxonomy" id="2709383"/>
    <lineage>
        <taxon>Bacteria</taxon>
        <taxon>Pseudomonadati</taxon>
        <taxon>Pseudomonadota</taxon>
        <taxon>Betaproteobacteria</taxon>
        <taxon>Burkholderiales</taxon>
        <taxon>Oxalobacteraceae</taxon>
        <taxon>Noviherbaspirillum</taxon>
    </lineage>
</organism>
<evidence type="ECO:0000256" key="6">
    <source>
        <dbReference type="SAM" id="SignalP"/>
    </source>
</evidence>
<feature type="signal peptide" evidence="6">
    <location>
        <begin position="1"/>
        <end position="22"/>
    </location>
</feature>
<dbReference type="RefSeq" id="WP_163964094.1">
    <property type="nucleotide sequence ID" value="NZ_JAAIVB010000045.1"/>
</dbReference>
<keyword evidence="5" id="KW-0472">Membrane</keyword>
<dbReference type="SMART" id="SM01049">
    <property type="entry name" value="Cache_2"/>
    <property type="match status" value="1"/>
</dbReference>
<dbReference type="Proteomes" id="UP000482155">
    <property type="component" value="Unassembled WGS sequence"/>
</dbReference>
<protein>
    <submittedName>
        <fullName evidence="8">Histidine kinase</fullName>
    </submittedName>
</protein>
<evidence type="ECO:0000313" key="9">
    <source>
        <dbReference type="Proteomes" id="UP000482155"/>
    </source>
</evidence>
<feature type="domain" description="Single Cache" evidence="7">
    <location>
        <begin position="20"/>
        <end position="104"/>
    </location>
</feature>